<reference evidence="3" key="2">
    <citation type="journal article" date="2017" name="Genome Biol. Evol.">
        <title>Comparative genomic analysis identifies a Campylobacter clade deficient in selenium metabolism.</title>
        <authorList>
            <person name="Miller W.G."/>
            <person name="Yee E."/>
            <person name="Lopes B.S."/>
            <person name="Chapman M.H."/>
            <person name="Huynh S."/>
            <person name="Bono J.L."/>
            <person name="Parker C.T."/>
            <person name="Strachan N.J.C."/>
            <person name="Forbes K.J."/>
        </authorList>
    </citation>
    <scope>NUCLEOTIDE SEQUENCE [LARGE SCALE GENOMIC DNA]</scope>
    <source>
        <strain evidence="3">NCTC 13004</strain>
    </source>
</reference>
<evidence type="ECO:0000259" key="1">
    <source>
        <dbReference type="PROSITE" id="PS50075"/>
    </source>
</evidence>
<dbReference type="GeneID" id="46921946"/>
<gene>
    <name evidence="2" type="ORF">CLAN_1482</name>
</gene>
<dbReference type="AlphaFoldDB" id="A0A1X9SPN2"/>
<feature type="domain" description="Carrier" evidence="1">
    <location>
        <begin position="1"/>
        <end position="79"/>
    </location>
</feature>
<dbReference type="KEGG" id="clx:CLAN_1482"/>
<dbReference type="RefSeq" id="WP_096029873.1">
    <property type="nucleotide sequence ID" value="NZ_CP015578.1"/>
</dbReference>
<dbReference type="NCBIfam" id="NF003757">
    <property type="entry name" value="PRK05350.1"/>
    <property type="match status" value="1"/>
</dbReference>
<dbReference type="Gene3D" id="1.10.1200.10">
    <property type="entry name" value="ACP-like"/>
    <property type="match status" value="1"/>
</dbReference>
<dbReference type="InterPro" id="IPR009081">
    <property type="entry name" value="PP-bd_ACP"/>
</dbReference>
<reference evidence="3" key="1">
    <citation type="journal article" date="2017" name="Genome Biol. Evol.">
        <title>Comparative Genomic Analysis Identifies a Campylobacter Clade Deficient in Selenium Metabolism.</title>
        <authorList>
            <person name="Miller W.G."/>
            <person name="Yee E."/>
            <person name="Lopes B.S."/>
            <person name="Chapman M.H."/>
            <person name="Huynh S."/>
            <person name="Bono J.L."/>
            <person name="Parker C.T."/>
            <person name="Strachan N.J.C."/>
            <person name="Forbes K.J."/>
        </authorList>
    </citation>
    <scope>NUCLEOTIDE SEQUENCE [LARGE SCALE GENOMIC DNA]</scope>
    <source>
        <strain evidence="3">NCTC 13004</strain>
    </source>
</reference>
<dbReference type="EMBL" id="CP015578">
    <property type="protein sequence ID" value="ARQ98197.1"/>
    <property type="molecule type" value="Genomic_DNA"/>
</dbReference>
<evidence type="ECO:0000313" key="2">
    <source>
        <dbReference type="EMBL" id="ARQ98197.1"/>
    </source>
</evidence>
<accession>A0A1X9SPN2</accession>
<sequence length="82" mass="9287">MTQNEIFGILKNALITLFEIDEAKITPQSLIYEDLGIDSIDAVDLIDYVKKQTGYRLLPEDFKNVKTLEDIAIIVSKKLADN</sequence>
<dbReference type="SUPFAM" id="SSF47336">
    <property type="entry name" value="ACP-like"/>
    <property type="match status" value="1"/>
</dbReference>
<name>A0A1X9SPN2_9BACT</name>
<evidence type="ECO:0000313" key="3">
    <source>
        <dbReference type="Proteomes" id="UP000202031"/>
    </source>
</evidence>
<dbReference type="InterPro" id="IPR036736">
    <property type="entry name" value="ACP-like_sf"/>
</dbReference>
<dbReference type="Proteomes" id="UP000202031">
    <property type="component" value="Chromosome"/>
</dbReference>
<dbReference type="Pfam" id="PF00550">
    <property type="entry name" value="PP-binding"/>
    <property type="match status" value="1"/>
</dbReference>
<organism evidence="2 3">
    <name type="scientific">Campylobacter lanienae NCTC 13004</name>
    <dbReference type="NCBI Taxonomy" id="1031753"/>
    <lineage>
        <taxon>Bacteria</taxon>
        <taxon>Pseudomonadati</taxon>
        <taxon>Campylobacterota</taxon>
        <taxon>Epsilonproteobacteria</taxon>
        <taxon>Campylobacterales</taxon>
        <taxon>Campylobacteraceae</taxon>
        <taxon>Campylobacter</taxon>
    </lineage>
</organism>
<proteinExistence type="predicted"/>
<protein>
    <submittedName>
        <fullName evidence="2">Acyl carrier protein</fullName>
    </submittedName>
</protein>
<dbReference type="PROSITE" id="PS50075">
    <property type="entry name" value="CARRIER"/>
    <property type="match status" value="1"/>
</dbReference>